<sequence>LGITLFAPNYCIQANHVKGGQPKGDQNNCYFLMDVVVLINAKFTLTNIPPGCFAGEDEIIILNHGCRKFSDISNVVNGKSILSLSSTNNENQTMFYSKLKSWIHFDPKAIVNFLFIQLEDSHFLHITADHLIYKTGYNDAMNLTRAANVRVGDHLYVKYGDSVQKKKVIKIQQKQALDRLTQKTKNYDVLIKSVNKYSFMLLLCITKM</sequence>
<dbReference type="InterPro" id="IPR001767">
    <property type="entry name" value="Hedgehog_Hint"/>
</dbReference>
<dbReference type="AlphaFoldDB" id="A0A915I4L0"/>
<accession>A0A915I4L0</accession>
<protein>
    <submittedName>
        <fullName evidence="3">Hint domain-containing protein</fullName>
    </submittedName>
</protein>
<dbReference type="SUPFAM" id="SSF51294">
    <property type="entry name" value="Hedgehog/intein (Hint) domain"/>
    <property type="match status" value="1"/>
</dbReference>
<evidence type="ECO:0000313" key="2">
    <source>
        <dbReference type="Proteomes" id="UP000887565"/>
    </source>
</evidence>
<feature type="domain" description="Hint" evidence="1">
    <location>
        <begin position="50"/>
        <end position="159"/>
    </location>
</feature>
<dbReference type="InterPro" id="IPR003587">
    <property type="entry name" value="Hint_dom_N"/>
</dbReference>
<evidence type="ECO:0000313" key="3">
    <source>
        <dbReference type="WBParaSite" id="nRc.2.0.1.t09068-RA"/>
    </source>
</evidence>
<dbReference type="Pfam" id="PF01079">
    <property type="entry name" value="Hint"/>
    <property type="match status" value="1"/>
</dbReference>
<organism evidence="2 3">
    <name type="scientific">Romanomermis culicivorax</name>
    <name type="common">Nematode worm</name>
    <dbReference type="NCBI Taxonomy" id="13658"/>
    <lineage>
        <taxon>Eukaryota</taxon>
        <taxon>Metazoa</taxon>
        <taxon>Ecdysozoa</taxon>
        <taxon>Nematoda</taxon>
        <taxon>Enoplea</taxon>
        <taxon>Dorylaimia</taxon>
        <taxon>Mermithida</taxon>
        <taxon>Mermithoidea</taxon>
        <taxon>Mermithidae</taxon>
        <taxon>Romanomermis</taxon>
    </lineage>
</organism>
<reference evidence="3" key="1">
    <citation type="submission" date="2022-11" db="UniProtKB">
        <authorList>
            <consortium name="WormBaseParasite"/>
        </authorList>
    </citation>
    <scope>IDENTIFICATION</scope>
</reference>
<dbReference type="WBParaSite" id="nRc.2.0.1.t09068-RA">
    <property type="protein sequence ID" value="nRc.2.0.1.t09068-RA"/>
    <property type="gene ID" value="nRc.2.0.1.g09068"/>
</dbReference>
<proteinExistence type="predicted"/>
<dbReference type="InterPro" id="IPR036844">
    <property type="entry name" value="Hint_dom_sf"/>
</dbReference>
<name>A0A915I4L0_ROMCU</name>
<keyword evidence="2" id="KW-1185">Reference proteome</keyword>
<dbReference type="Proteomes" id="UP000887565">
    <property type="component" value="Unplaced"/>
</dbReference>
<evidence type="ECO:0000259" key="1">
    <source>
        <dbReference type="SMART" id="SM00306"/>
    </source>
</evidence>
<dbReference type="SMART" id="SM00306">
    <property type="entry name" value="HintN"/>
    <property type="match status" value="1"/>
</dbReference>
<dbReference type="CDD" id="cd00081">
    <property type="entry name" value="Hint"/>
    <property type="match status" value="1"/>
</dbReference>
<dbReference type="Gene3D" id="2.170.16.10">
    <property type="entry name" value="Hedgehog/Intein (Hint) domain"/>
    <property type="match status" value="1"/>
</dbReference>
<dbReference type="GO" id="GO:0016540">
    <property type="term" value="P:protein autoprocessing"/>
    <property type="evidence" value="ECO:0007669"/>
    <property type="project" value="InterPro"/>
</dbReference>